<dbReference type="OrthoDB" id="8637133at2"/>
<dbReference type="KEGG" id="bpdz:BBN53_15865"/>
<protein>
    <submittedName>
        <fullName evidence="3">Uncharacterized protein</fullName>
    </submittedName>
</protein>
<keyword evidence="1" id="KW-0175">Coiled coil</keyword>
<feature type="coiled-coil region" evidence="1">
    <location>
        <begin position="64"/>
        <end position="147"/>
    </location>
</feature>
<dbReference type="RefSeq" id="WP_043214228.1">
    <property type="nucleotide sequence ID" value="NZ_CAJGUP010000238.1"/>
</dbReference>
<dbReference type="EMBL" id="CYTV01000009">
    <property type="protein sequence ID" value="CUI97233.1"/>
    <property type="molecule type" value="Genomic_DNA"/>
</dbReference>
<evidence type="ECO:0000313" key="4">
    <source>
        <dbReference type="Proteomes" id="UP000053096"/>
    </source>
</evidence>
<evidence type="ECO:0000313" key="5">
    <source>
        <dbReference type="Proteomes" id="UP000092950"/>
    </source>
</evidence>
<accession>A0A0J6BSS2</accession>
<reference evidence="2 5" key="2">
    <citation type="submission" date="2016-07" db="EMBL/GenBank/DDBJ databases">
        <title>Complete genome sequences of Bordetella pseudohinzii.</title>
        <authorList>
            <person name="Spilker T."/>
            <person name="Darrah R."/>
            <person name="LiPuma J.J."/>
        </authorList>
    </citation>
    <scope>NUCLEOTIDE SEQUENCE [LARGE SCALE GENOMIC DNA]</scope>
    <source>
        <strain evidence="2 5">HI4681</strain>
    </source>
</reference>
<dbReference type="AlphaFoldDB" id="A0A0J6BSS2"/>
<sequence length="153" mass="16150">MMQENLGFLLAVVGTDAANAAAAGEPLTFSQIVGYLVAALIGGGAMWKVLPILMARLAVSAAGAKSEKDAIERLEGQLAVERQASEAARASANAAFKERNDIYLELAKVQAQLAALNERSAYQAQTIERQNTLIEELTAQVHALQGEVRGSLA</sequence>
<reference evidence="3 4" key="1">
    <citation type="submission" date="2015-09" db="EMBL/GenBank/DDBJ databases">
        <authorList>
            <person name="Jackson K.R."/>
            <person name="Lunt B.L."/>
            <person name="Fisher J.N.B."/>
            <person name="Gardner A.V."/>
            <person name="Bailey M.E."/>
            <person name="Deus L.M."/>
            <person name="Earl A.S."/>
            <person name="Gibby P.D."/>
            <person name="Hartmann K.A."/>
            <person name="Liu J.E."/>
            <person name="Manci A.M."/>
            <person name="Nielsen D.A."/>
            <person name="Solomon M.B."/>
            <person name="Breakwell D.P."/>
            <person name="Burnett S.H."/>
            <person name="Grose J.H."/>
        </authorList>
    </citation>
    <scope>NUCLEOTIDE SEQUENCE [LARGE SCALE GENOMIC DNA]</scope>
    <source>
        <strain evidence="3 4">2789STDY5608636</strain>
    </source>
</reference>
<keyword evidence="5" id="KW-1185">Reference proteome</keyword>
<evidence type="ECO:0000313" key="3">
    <source>
        <dbReference type="EMBL" id="CUI97233.1"/>
    </source>
</evidence>
<dbReference type="Proteomes" id="UP000053096">
    <property type="component" value="Unassembled WGS sequence"/>
</dbReference>
<evidence type="ECO:0000313" key="2">
    <source>
        <dbReference type="EMBL" id="ANY17221.1"/>
    </source>
</evidence>
<dbReference type="Proteomes" id="UP000092950">
    <property type="component" value="Chromosome"/>
</dbReference>
<proteinExistence type="predicted"/>
<organism evidence="3 4">
    <name type="scientific">Bordetella pseudohinzii</name>
    <dbReference type="NCBI Taxonomy" id="1331258"/>
    <lineage>
        <taxon>Bacteria</taxon>
        <taxon>Pseudomonadati</taxon>
        <taxon>Pseudomonadota</taxon>
        <taxon>Betaproteobacteria</taxon>
        <taxon>Burkholderiales</taxon>
        <taxon>Alcaligenaceae</taxon>
        <taxon>Bordetella</taxon>
    </lineage>
</organism>
<gene>
    <name evidence="2" type="ORF">BBN53_15865</name>
    <name evidence="3" type="ORF">ERS370011_03127</name>
</gene>
<name>A0A0J6BSS2_9BORD</name>
<evidence type="ECO:0000256" key="1">
    <source>
        <dbReference type="SAM" id="Coils"/>
    </source>
</evidence>
<accession>A0A0M7GMK7</accession>
<dbReference type="EMBL" id="CP016440">
    <property type="protein sequence ID" value="ANY17221.1"/>
    <property type="molecule type" value="Genomic_DNA"/>
</dbReference>